<evidence type="ECO:0000313" key="1">
    <source>
        <dbReference type="EMBL" id="KKB24953.1"/>
    </source>
</evidence>
<dbReference type="AlphaFoldDB" id="A0AAJ0JPD0"/>
<reference evidence="1 2" key="1">
    <citation type="submission" date="2015-03" db="EMBL/GenBank/DDBJ databases">
        <title>Draft Genome Sequence of S. carnosus subsp. utilis LTH 7013, Isolated from South Tirolean Ham.</title>
        <authorList>
            <person name="Mueller A."/>
            <person name="Huptas C."/>
            <person name="Wenning M."/>
            <person name="Weiss A."/>
            <person name="Schmidt H."/>
        </authorList>
    </citation>
    <scope>NUCLEOTIDE SEQUENCE [LARGE SCALE GENOMIC DNA]</scope>
    <source>
        <strain evidence="1 2">LTH7013</strain>
    </source>
</reference>
<gene>
    <name evidence="1" type="ORF">VV61_09660</name>
</gene>
<dbReference type="InterPro" id="IPR020260">
    <property type="entry name" value="Uncharacterised_YueH"/>
</dbReference>
<sequence length="69" mass="8012">MDKVTATNCILVVIPDINWSAELDIKESAEDVEENLIMYLFNLMDEDKAENLAQEITLIIFEKETKDEY</sequence>
<dbReference type="Pfam" id="PF14166">
    <property type="entry name" value="YueH"/>
    <property type="match status" value="1"/>
</dbReference>
<comment type="caution">
    <text evidence="1">The sequence shown here is derived from an EMBL/GenBank/DDBJ whole genome shotgun (WGS) entry which is preliminary data.</text>
</comment>
<dbReference type="EMBL" id="LAIU01000006">
    <property type="protein sequence ID" value="KKB24953.1"/>
    <property type="molecule type" value="Genomic_DNA"/>
</dbReference>
<name>A0AAJ0JPD0_STACA</name>
<accession>A0AAJ0JPD0</accession>
<proteinExistence type="predicted"/>
<protein>
    <submittedName>
        <fullName evidence="1">Uncharacterized protein</fullName>
    </submittedName>
</protein>
<organism evidence="1 2">
    <name type="scientific">Staphylococcus carnosus</name>
    <dbReference type="NCBI Taxonomy" id="1281"/>
    <lineage>
        <taxon>Bacteria</taxon>
        <taxon>Bacillati</taxon>
        <taxon>Bacillota</taxon>
        <taxon>Bacilli</taxon>
        <taxon>Bacillales</taxon>
        <taxon>Staphylococcaceae</taxon>
        <taxon>Staphylococcus</taxon>
    </lineage>
</organism>
<evidence type="ECO:0000313" key="2">
    <source>
        <dbReference type="Proteomes" id="UP000033530"/>
    </source>
</evidence>
<dbReference type="Proteomes" id="UP000033530">
    <property type="component" value="Unassembled WGS sequence"/>
</dbReference>